<keyword evidence="1" id="KW-1133">Transmembrane helix</keyword>
<proteinExistence type="predicted"/>
<evidence type="ECO:0000313" key="3">
    <source>
        <dbReference type="Proteomes" id="UP000198807"/>
    </source>
</evidence>
<dbReference type="AlphaFoldDB" id="A0A1H7U5P0"/>
<dbReference type="RefSeq" id="WP_089714880.1">
    <property type="nucleotide sequence ID" value="NZ_FOBC01000019.1"/>
</dbReference>
<protein>
    <submittedName>
        <fullName evidence="2">Uncharacterized protein</fullName>
    </submittedName>
</protein>
<dbReference type="STRING" id="650850.SAMN04488129_11959"/>
<keyword evidence="3" id="KW-1185">Reference proteome</keyword>
<feature type="transmembrane region" description="Helical" evidence="1">
    <location>
        <begin position="45"/>
        <end position="65"/>
    </location>
</feature>
<dbReference type="Proteomes" id="UP000198807">
    <property type="component" value="Unassembled WGS sequence"/>
</dbReference>
<evidence type="ECO:0000256" key="1">
    <source>
        <dbReference type="SAM" id="Phobius"/>
    </source>
</evidence>
<organism evidence="2 3">
    <name type="scientific">Halomonas daqiaonensis</name>
    <dbReference type="NCBI Taxonomy" id="650850"/>
    <lineage>
        <taxon>Bacteria</taxon>
        <taxon>Pseudomonadati</taxon>
        <taxon>Pseudomonadota</taxon>
        <taxon>Gammaproteobacteria</taxon>
        <taxon>Oceanospirillales</taxon>
        <taxon>Halomonadaceae</taxon>
        <taxon>Halomonas</taxon>
    </lineage>
</organism>
<evidence type="ECO:0000313" key="2">
    <source>
        <dbReference type="EMBL" id="SEL92114.1"/>
    </source>
</evidence>
<feature type="transmembrane region" description="Helical" evidence="1">
    <location>
        <begin position="71"/>
        <end position="94"/>
    </location>
</feature>
<dbReference type="EMBL" id="FOBC01000019">
    <property type="protein sequence ID" value="SEL92114.1"/>
    <property type="molecule type" value="Genomic_DNA"/>
</dbReference>
<sequence>MDDVFAFIGNAFGEFIRFIVDGLTGFFAGIGDAARSFMQGLSDSLGIPLTLINLVVLVIGLWLLWKGVAALMRTAILATLIWWLLGVTVLSWLIR</sequence>
<reference evidence="3" key="1">
    <citation type="submission" date="2016-10" db="EMBL/GenBank/DDBJ databases">
        <authorList>
            <person name="Varghese N."/>
            <person name="Submissions S."/>
        </authorList>
    </citation>
    <scope>NUCLEOTIDE SEQUENCE [LARGE SCALE GENOMIC DNA]</scope>
    <source>
        <strain evidence="3">CGMCC 1.9150</strain>
    </source>
</reference>
<keyword evidence="1" id="KW-0472">Membrane</keyword>
<gene>
    <name evidence="2" type="ORF">SAMN04488129_11959</name>
</gene>
<dbReference type="OrthoDB" id="7361737at2"/>
<keyword evidence="1" id="KW-0812">Transmembrane</keyword>
<name>A0A1H7U5P0_9GAMM</name>
<accession>A0A1H7U5P0</accession>
<feature type="transmembrane region" description="Helical" evidence="1">
    <location>
        <begin position="15"/>
        <end position="33"/>
    </location>
</feature>